<name>A0A975GDA4_9BACT</name>
<keyword evidence="2" id="KW-1185">Reference proteome</keyword>
<sequence length="709" mass="81292">MKHTLLYTTLLCTILSASELSHTLSNQGFTGVINTPNAQVMKQGDLTVHFDNQFDYVLSRYNYDAINHTKQDYIFGAGLFPYFEVQGRLSEAKGYHRDLSANLKFQLPYKHKYLPNIAVGVQDLGSAASYYGNKYIVMDKELWFVRASLGYGKSDTSSLTRADRDLKRMDGIFGTLEVKTFDWLYLLAEDAAQERFAGLRVEMPRSWSPHFKLNTLITSNLSDNNSMSVGVNLTFPLYENKESYSSKTTNLYKQEVLKESASEETIERVEKKETKEITKEDLRVNLTLQEIKQKLVSFDIENVSIATKDESVYLAYENSVFLHNDLDAIGIILGLLSQTEYKKFILEQKRSKTTVITLEGSLEKAREFFQNPTLTNKELFASSIKKVSPKNLDGFEMDKIVANPSTFRPKITLKPFMKTFIGNEFGLFNYMLWLRAQAQVNIYKGIDLTAVADIHIHDSEIDDHQYDAFMMLYSDGSYLSSVMLNSSNNILGAINTLSVGTLEQNYVGVMDQLVYNKGNHTLKLKAGYFEQYRDGDAFKEYWLGKFISRRVLLVKYSYFVDSLDTLLEIKAGQYWNQDQGFEVRFKRYFGDTAVYLTYDQSKAYQRDSSYSEQTDRYAGIGVEIPLTLRHTPSFKAVQLKGTNAFSYKVKTTILREDGTNNLVPGGNYDPSMVISSEEYYLNRNRLQLSYIKSHLFKMKEAFDEYVVGE</sequence>
<accession>A0A975GDA4</accession>
<dbReference type="Pfam" id="PF06082">
    <property type="entry name" value="YjbH"/>
    <property type="match status" value="1"/>
</dbReference>
<dbReference type="KEGG" id="saqt:GJV85_09780"/>
<dbReference type="AlphaFoldDB" id="A0A975GDA4"/>
<evidence type="ECO:0008006" key="3">
    <source>
        <dbReference type="Google" id="ProtNLM"/>
    </source>
</evidence>
<proteinExistence type="predicted"/>
<dbReference type="InterPro" id="IPR010344">
    <property type="entry name" value="YbjH"/>
</dbReference>
<reference evidence="1" key="1">
    <citation type="submission" date="2019-11" db="EMBL/GenBank/DDBJ databases">
        <authorList>
            <person name="Kojima H."/>
        </authorList>
    </citation>
    <scope>NUCLEOTIDE SEQUENCE</scope>
    <source>
        <strain evidence="1">H1576</strain>
    </source>
</reference>
<dbReference type="RefSeq" id="WP_207561198.1">
    <property type="nucleotide sequence ID" value="NZ_CP046072.1"/>
</dbReference>
<reference evidence="1" key="2">
    <citation type="submission" date="2021-04" db="EMBL/GenBank/DDBJ databases">
        <title>Isolation and characterization of a novel species of the genus Sulfurimonas.</title>
        <authorList>
            <person name="Fukui M."/>
        </authorList>
    </citation>
    <scope>NUCLEOTIDE SEQUENCE</scope>
    <source>
        <strain evidence="1">H1576</strain>
    </source>
</reference>
<gene>
    <name evidence="1" type="ORF">GJV85_09780</name>
</gene>
<dbReference type="Proteomes" id="UP000671852">
    <property type="component" value="Chromosome"/>
</dbReference>
<evidence type="ECO:0000313" key="2">
    <source>
        <dbReference type="Proteomes" id="UP000671852"/>
    </source>
</evidence>
<dbReference type="EMBL" id="CP046072">
    <property type="protein sequence ID" value="QSZ42382.1"/>
    <property type="molecule type" value="Genomic_DNA"/>
</dbReference>
<organism evidence="1 2">
    <name type="scientific">Sulfurimonas aquatica</name>
    <dbReference type="NCBI Taxonomy" id="2672570"/>
    <lineage>
        <taxon>Bacteria</taxon>
        <taxon>Pseudomonadati</taxon>
        <taxon>Campylobacterota</taxon>
        <taxon>Epsilonproteobacteria</taxon>
        <taxon>Campylobacterales</taxon>
        <taxon>Sulfurimonadaceae</taxon>
        <taxon>Sulfurimonas</taxon>
    </lineage>
</organism>
<protein>
    <recommendedName>
        <fullName evidence="3">YjbH domain-containing protein</fullName>
    </recommendedName>
</protein>
<evidence type="ECO:0000313" key="1">
    <source>
        <dbReference type="EMBL" id="QSZ42382.1"/>
    </source>
</evidence>